<keyword evidence="2" id="KW-1185">Reference proteome</keyword>
<comment type="caution">
    <text evidence="1">The sequence shown here is derived from an EMBL/GenBank/DDBJ whole genome shotgun (WGS) entry which is preliminary data.</text>
</comment>
<evidence type="ECO:0000313" key="1">
    <source>
        <dbReference type="EMBL" id="KAI4370966.1"/>
    </source>
</evidence>
<organism evidence="1 2">
    <name type="scientific">Melastoma candidum</name>
    <dbReference type="NCBI Taxonomy" id="119954"/>
    <lineage>
        <taxon>Eukaryota</taxon>
        <taxon>Viridiplantae</taxon>
        <taxon>Streptophyta</taxon>
        <taxon>Embryophyta</taxon>
        <taxon>Tracheophyta</taxon>
        <taxon>Spermatophyta</taxon>
        <taxon>Magnoliopsida</taxon>
        <taxon>eudicotyledons</taxon>
        <taxon>Gunneridae</taxon>
        <taxon>Pentapetalae</taxon>
        <taxon>rosids</taxon>
        <taxon>malvids</taxon>
        <taxon>Myrtales</taxon>
        <taxon>Melastomataceae</taxon>
        <taxon>Melastomatoideae</taxon>
        <taxon>Melastomateae</taxon>
        <taxon>Melastoma</taxon>
    </lineage>
</organism>
<dbReference type="Proteomes" id="UP001057402">
    <property type="component" value="Chromosome 5"/>
</dbReference>
<dbReference type="EMBL" id="CM042884">
    <property type="protein sequence ID" value="KAI4370966.1"/>
    <property type="molecule type" value="Genomic_DNA"/>
</dbReference>
<gene>
    <name evidence="1" type="ORF">MLD38_019252</name>
</gene>
<evidence type="ECO:0000313" key="2">
    <source>
        <dbReference type="Proteomes" id="UP001057402"/>
    </source>
</evidence>
<protein>
    <submittedName>
        <fullName evidence="1">Uncharacterized protein</fullName>
    </submittedName>
</protein>
<sequence length="317" mass="36144">MEGIFLLFTIASNLTSSIFLSFLLFLNRLLLLRRRPPSSSDASPADAALLYEGTVWHDRRRPVRHSFHYPVKYALFDLDATPCPPDGHLSPADARRFACTDGRVLLLTIPPSVGYEQNPLSLYYCYSLKGGTQHLDKCIAEVTNTPWGERVLFAFNPNSDVVAKPLHVSPFMDMLGNWIIKANAPGDNLSVCISVQHPELGNYFTATLNIKRVSSSSPQDHKMFFWLMPHKVAVWIYWHALLLWWKNVAFIQHPRYTNPSYREDACVRDHKLQCPELIARGESSHPASDPSNHSSKSNQNPEGPRNFVWRDAKWPWC</sequence>
<proteinExistence type="predicted"/>
<accession>A0ACB9QVK1</accession>
<name>A0ACB9QVK1_9MYRT</name>
<reference evidence="2" key="1">
    <citation type="journal article" date="2023" name="Front. Plant Sci.">
        <title>Chromosomal-level genome assembly of Melastoma candidum provides insights into trichome evolution.</title>
        <authorList>
            <person name="Zhong Y."/>
            <person name="Wu W."/>
            <person name="Sun C."/>
            <person name="Zou P."/>
            <person name="Liu Y."/>
            <person name="Dai S."/>
            <person name="Zhou R."/>
        </authorList>
    </citation>
    <scope>NUCLEOTIDE SEQUENCE [LARGE SCALE GENOMIC DNA]</scope>
</reference>